<dbReference type="SUPFAM" id="SSF52540">
    <property type="entry name" value="P-loop containing nucleoside triphosphate hydrolases"/>
    <property type="match status" value="1"/>
</dbReference>
<reference evidence="2" key="1">
    <citation type="submission" date="2018-06" db="EMBL/GenBank/DDBJ databases">
        <authorList>
            <person name="Zhirakovskaya E."/>
        </authorList>
    </citation>
    <scope>NUCLEOTIDE SEQUENCE</scope>
</reference>
<dbReference type="InterPro" id="IPR025669">
    <property type="entry name" value="AAA_dom"/>
</dbReference>
<dbReference type="CDD" id="cd02042">
    <property type="entry name" value="ParAB_family"/>
    <property type="match status" value="1"/>
</dbReference>
<dbReference type="InterPro" id="IPR050678">
    <property type="entry name" value="DNA_Partitioning_ATPase"/>
</dbReference>
<dbReference type="Pfam" id="PF13614">
    <property type="entry name" value="AAA_31"/>
    <property type="match status" value="1"/>
</dbReference>
<dbReference type="AlphaFoldDB" id="A0A3B1AP01"/>
<dbReference type="PANTHER" id="PTHR13696:SF52">
    <property type="entry name" value="PARA FAMILY PROTEIN CT_582"/>
    <property type="match status" value="1"/>
</dbReference>
<evidence type="ECO:0000313" key="2">
    <source>
        <dbReference type="EMBL" id="VAX07669.1"/>
    </source>
</evidence>
<dbReference type="EMBL" id="UOFW01000212">
    <property type="protein sequence ID" value="VAX07669.1"/>
    <property type="molecule type" value="Genomic_DNA"/>
</dbReference>
<protein>
    <submittedName>
        <fullName evidence="2">Chromosome (Plasmid) partitioning protein ParA</fullName>
    </submittedName>
</protein>
<dbReference type="FunFam" id="3.40.50.300:FF:000285">
    <property type="entry name" value="Sporulation initiation inhibitor Soj"/>
    <property type="match status" value="1"/>
</dbReference>
<proteinExistence type="predicted"/>
<feature type="domain" description="AAA" evidence="1">
    <location>
        <begin position="14"/>
        <end position="191"/>
    </location>
</feature>
<sequence length="271" mass="29531">MSISTKLSTPRKTTKIIAIANQKGGVGKTTTTINLATALVAAQKRVLLLDMDPQGNASTGLGLARDDRENSIYEILLGDISLQEAVVESVVPNLFLVPSTVDLAGAELELVSMEQRTYRLRKALRDPIVDQFDYILIDCPPSLSLLTLNALAAAHSVIVPLQCEFFALEGLSLLLKTIEMVKANFNPGLEMSGVVLTMYDGRNNLSSQVANDVRGHLGQQVFKTVIPRNVRVSEAPSHGKPVLLYDFKCSGSQAYIRLARELLRRETLKAA</sequence>
<accession>A0A3B1AP01</accession>
<gene>
    <name evidence="2" type="ORF">MNBD_ALPHA03-1950</name>
</gene>
<dbReference type="Gene3D" id="3.40.50.300">
    <property type="entry name" value="P-loop containing nucleotide triphosphate hydrolases"/>
    <property type="match status" value="1"/>
</dbReference>
<organism evidence="2">
    <name type="scientific">hydrothermal vent metagenome</name>
    <dbReference type="NCBI Taxonomy" id="652676"/>
    <lineage>
        <taxon>unclassified sequences</taxon>
        <taxon>metagenomes</taxon>
        <taxon>ecological metagenomes</taxon>
    </lineage>
</organism>
<evidence type="ECO:0000259" key="1">
    <source>
        <dbReference type="Pfam" id="PF13614"/>
    </source>
</evidence>
<dbReference type="PANTHER" id="PTHR13696">
    <property type="entry name" value="P-LOOP CONTAINING NUCLEOSIDE TRIPHOSPHATE HYDROLASE"/>
    <property type="match status" value="1"/>
</dbReference>
<dbReference type="InterPro" id="IPR027417">
    <property type="entry name" value="P-loop_NTPase"/>
</dbReference>
<name>A0A3B1AP01_9ZZZZ</name>